<organism evidence="1 2">
    <name type="scientific">Dentiscutata heterogama</name>
    <dbReference type="NCBI Taxonomy" id="1316150"/>
    <lineage>
        <taxon>Eukaryota</taxon>
        <taxon>Fungi</taxon>
        <taxon>Fungi incertae sedis</taxon>
        <taxon>Mucoromycota</taxon>
        <taxon>Glomeromycotina</taxon>
        <taxon>Glomeromycetes</taxon>
        <taxon>Diversisporales</taxon>
        <taxon>Gigasporaceae</taxon>
        <taxon>Dentiscutata</taxon>
    </lineage>
</organism>
<feature type="non-terminal residue" evidence="1">
    <location>
        <position position="92"/>
    </location>
</feature>
<proteinExistence type="predicted"/>
<keyword evidence="2" id="KW-1185">Reference proteome</keyword>
<sequence>MTILELFTETIERLERSQYSTISYVYPVIQKIKTRLSVFFDPIDEDNNNQDELKNVFDELQIKYNVKDEPKIKQKIKINRPINMFGLIDMIK</sequence>
<protein>
    <submittedName>
        <fullName evidence="1">5515_t:CDS:1</fullName>
    </submittedName>
</protein>
<evidence type="ECO:0000313" key="2">
    <source>
        <dbReference type="Proteomes" id="UP000789702"/>
    </source>
</evidence>
<dbReference type="Proteomes" id="UP000789702">
    <property type="component" value="Unassembled WGS sequence"/>
</dbReference>
<gene>
    <name evidence="1" type="ORF">DHETER_LOCUS11215</name>
</gene>
<name>A0ACA9P575_9GLOM</name>
<reference evidence="1" key="1">
    <citation type="submission" date="2021-06" db="EMBL/GenBank/DDBJ databases">
        <authorList>
            <person name="Kallberg Y."/>
            <person name="Tangrot J."/>
            <person name="Rosling A."/>
        </authorList>
    </citation>
    <scope>NUCLEOTIDE SEQUENCE</scope>
    <source>
        <strain evidence="1">IL203A</strain>
    </source>
</reference>
<dbReference type="EMBL" id="CAJVPU010023870">
    <property type="protein sequence ID" value="CAG8690238.1"/>
    <property type="molecule type" value="Genomic_DNA"/>
</dbReference>
<evidence type="ECO:0000313" key="1">
    <source>
        <dbReference type="EMBL" id="CAG8690238.1"/>
    </source>
</evidence>
<accession>A0ACA9P575</accession>
<comment type="caution">
    <text evidence="1">The sequence shown here is derived from an EMBL/GenBank/DDBJ whole genome shotgun (WGS) entry which is preliminary data.</text>
</comment>